<evidence type="ECO:0000256" key="1">
    <source>
        <dbReference type="ARBA" id="ARBA00004123"/>
    </source>
</evidence>
<organism evidence="3 4">
    <name type="scientific">Malassezia furfur</name>
    <name type="common">Pityriasis versicolor infection agent</name>
    <name type="synonym">Pityrosporum furfur</name>
    <dbReference type="NCBI Taxonomy" id="55194"/>
    <lineage>
        <taxon>Eukaryota</taxon>
        <taxon>Fungi</taxon>
        <taxon>Dikarya</taxon>
        <taxon>Basidiomycota</taxon>
        <taxon>Ustilaginomycotina</taxon>
        <taxon>Malasseziomycetes</taxon>
        <taxon>Malasseziales</taxon>
        <taxon>Malasseziaceae</taxon>
        <taxon>Malassezia</taxon>
    </lineage>
</organism>
<name>A0ABY8EVG5_MALFU</name>
<accession>A0ABY8EVG5</accession>
<keyword evidence="2" id="KW-0539">Nucleus</keyword>
<comment type="subcellular location">
    <subcellularLocation>
        <location evidence="1">Nucleus</location>
    </subcellularLocation>
</comment>
<evidence type="ECO:0000313" key="3">
    <source>
        <dbReference type="EMBL" id="WFD49597.1"/>
    </source>
</evidence>
<evidence type="ECO:0000256" key="2">
    <source>
        <dbReference type="ARBA" id="ARBA00023242"/>
    </source>
</evidence>
<keyword evidence="4" id="KW-1185">Reference proteome</keyword>
<evidence type="ECO:0000313" key="4">
    <source>
        <dbReference type="Proteomes" id="UP000818624"/>
    </source>
</evidence>
<dbReference type="Proteomes" id="UP000818624">
    <property type="component" value="Chromosome 5"/>
</dbReference>
<gene>
    <name evidence="3" type="ORF">GLX27_004281</name>
</gene>
<dbReference type="PANTHER" id="PTHR31001">
    <property type="entry name" value="UNCHARACTERIZED TRANSCRIPTIONAL REGULATORY PROTEIN"/>
    <property type="match status" value="1"/>
</dbReference>
<dbReference type="PANTHER" id="PTHR31001:SF90">
    <property type="entry name" value="CENTROMERE DNA-BINDING PROTEIN COMPLEX CBF3 SUBUNIT B"/>
    <property type="match status" value="1"/>
</dbReference>
<reference evidence="3 4" key="1">
    <citation type="journal article" date="2020" name="Elife">
        <title>Loss of centromere function drives karyotype evolution in closely related Malassezia species.</title>
        <authorList>
            <person name="Sankaranarayanan S.R."/>
            <person name="Ianiri G."/>
            <person name="Coelho M.A."/>
            <person name="Reza M.H."/>
            <person name="Thimmappa B.C."/>
            <person name="Ganguly P."/>
            <person name="Vadnala R.N."/>
            <person name="Sun S."/>
            <person name="Siddharthan R."/>
            <person name="Tellgren-Roth C."/>
            <person name="Dawson T.L."/>
            <person name="Heitman J."/>
            <person name="Sanyal K."/>
        </authorList>
    </citation>
    <scope>NUCLEOTIDE SEQUENCE [LARGE SCALE GENOMIC DNA]</scope>
    <source>
        <strain evidence="3">CBS14141</strain>
    </source>
</reference>
<sequence>MSLHQLGSVGQDVQYLRTRLPWSEANELPQPNSLVSVCENLRFGYLWGRHFSKGDLSEREIGRKVWHNLLAFDWLAANHANHTYVISETSTSTSPPGHLGDKEVLQLDAWDPNLSMDFFSSERPTEVGFVSALTKHAACTRKQVDLENESRVVHGVSRLDPSTIMTLDTEYRFLLAQLPRYYRLDGVSEHEWQNQQDHLERPWLTVQRLVLHQEVHYQIMITHSPYLIEGLRQPALQKHAAESVRSANTIVALYKEIHALNSPVQQKFNLLIQLLFAALVLHFACAMGDNIAGAQDMRNNICFVVEHIHSIFEQRDILHSNEFTGLLRALRTVYVVPGHAAGTDNETELGSNADGEHVSKILEDVTLNHEFDFGTFVRLMSSVMPAD</sequence>
<proteinExistence type="predicted"/>
<dbReference type="InterPro" id="IPR050613">
    <property type="entry name" value="Sec_Metabolite_Reg"/>
</dbReference>
<dbReference type="EMBL" id="CP046238">
    <property type="protein sequence ID" value="WFD49597.1"/>
    <property type="molecule type" value="Genomic_DNA"/>
</dbReference>
<dbReference type="CDD" id="cd12148">
    <property type="entry name" value="fungal_TF_MHR"/>
    <property type="match status" value="1"/>
</dbReference>
<protein>
    <submittedName>
        <fullName evidence="3">Uncharacterized protein</fullName>
    </submittedName>
</protein>